<evidence type="ECO:0000313" key="1">
    <source>
        <dbReference type="EMBL" id="MBD0851958.1"/>
    </source>
</evidence>
<evidence type="ECO:0000313" key="2">
    <source>
        <dbReference type="Proteomes" id="UP000598350"/>
    </source>
</evidence>
<comment type="caution">
    <text evidence="1">The sequence shown here is derived from an EMBL/GenBank/DDBJ whole genome shotgun (WGS) entry which is preliminary data.</text>
</comment>
<dbReference type="EMBL" id="JABTCG010000005">
    <property type="protein sequence ID" value="MBD0851958.1"/>
    <property type="molecule type" value="Genomic_DNA"/>
</dbReference>
<organism evidence="1 2">
    <name type="scientific">Maribacter arenosus</name>
    <dbReference type="NCBI Taxonomy" id="1854708"/>
    <lineage>
        <taxon>Bacteria</taxon>
        <taxon>Pseudomonadati</taxon>
        <taxon>Bacteroidota</taxon>
        <taxon>Flavobacteriia</taxon>
        <taxon>Flavobacteriales</taxon>
        <taxon>Flavobacteriaceae</taxon>
        <taxon>Maribacter</taxon>
    </lineage>
</organism>
<sequence length="90" mass="10535">MNNKLKKEYKIQFSELRSLINSWNLIPSSPADEFDSLNHMCLSMLYKGADKNKITKSIHHELTANFGFSIEKEDSAKLAREITLWWMENN</sequence>
<gene>
    <name evidence="1" type="ORF">HPE63_14850</name>
</gene>
<keyword evidence="2" id="KW-1185">Reference proteome</keyword>
<protein>
    <submittedName>
        <fullName evidence="1">Uncharacterized protein</fullName>
    </submittedName>
</protein>
<name>A0ABR7VF07_9FLAO</name>
<reference evidence="1 2" key="1">
    <citation type="submission" date="2020-05" db="EMBL/GenBank/DDBJ databases">
        <title>The draft genome sequence of Maribacter arenosus CAU 1321.</title>
        <authorList>
            <person name="Mu L."/>
        </authorList>
    </citation>
    <scope>NUCLEOTIDE SEQUENCE [LARGE SCALE GENOMIC DNA]</scope>
    <source>
        <strain evidence="1 2">CAU 1321</strain>
    </source>
</reference>
<accession>A0ABR7VF07</accession>
<dbReference type="RefSeq" id="WP_188315072.1">
    <property type="nucleotide sequence ID" value="NZ_JABTCG010000005.1"/>
</dbReference>
<dbReference type="InterPro" id="IPR023162">
    <property type="entry name" value="Apc36109-like_dom_sf"/>
</dbReference>
<dbReference type="Gene3D" id="1.10.340.20">
    <property type="entry name" value="Apc36109-like domain"/>
    <property type="match status" value="1"/>
</dbReference>
<proteinExistence type="predicted"/>
<dbReference type="Proteomes" id="UP000598350">
    <property type="component" value="Unassembled WGS sequence"/>
</dbReference>